<feature type="chain" id="PRO_5003931513" description="Lipoprotein" evidence="1">
    <location>
        <begin position="22"/>
        <end position="260"/>
    </location>
</feature>
<evidence type="ECO:0000313" key="3">
    <source>
        <dbReference type="Proteomes" id="UP000009881"/>
    </source>
</evidence>
<dbReference type="AlphaFoldDB" id="K9HBR4"/>
<dbReference type="EMBL" id="ANHY01000037">
    <property type="protein sequence ID" value="EKV26156.1"/>
    <property type="molecule type" value="Genomic_DNA"/>
</dbReference>
<evidence type="ECO:0008006" key="4">
    <source>
        <dbReference type="Google" id="ProtNLM"/>
    </source>
</evidence>
<dbReference type="PROSITE" id="PS51257">
    <property type="entry name" value="PROKAR_LIPOPROTEIN"/>
    <property type="match status" value="1"/>
</dbReference>
<evidence type="ECO:0000256" key="1">
    <source>
        <dbReference type="SAM" id="SignalP"/>
    </source>
</evidence>
<sequence>MIFRYLRARAALLAFVLASSACTTVEVSEETRADLRVGAAVADAMPTARAAVPDGWRLLPPVEIERFVAGRTLNVHYLSSNPEVFQYGFTGTAVSRQRVAGGMGVTAVQGGTWEVDRGRLCANWNVRLCYDVFTNGEVVLARRTYGGRSYVDLWDPQTPGYQPPAEGPAARLTRAEVRACAMEMSPAVREVYTRFEARARDGFGADFDRHPDMTPATVRGLLRDVVIEAVADDAITPDEARTMRSTLGLCFRPAGGAASS</sequence>
<evidence type="ECO:0000313" key="2">
    <source>
        <dbReference type="EMBL" id="EKV26156.1"/>
    </source>
</evidence>
<accession>K9HBR4</accession>
<dbReference type="STRING" id="1238182.C882_2924"/>
<comment type="caution">
    <text evidence="2">The sequence shown here is derived from an EMBL/GenBank/DDBJ whole genome shotgun (WGS) entry which is preliminary data.</text>
</comment>
<protein>
    <recommendedName>
        <fullName evidence="4">Lipoprotein</fullName>
    </recommendedName>
</protein>
<proteinExistence type="predicted"/>
<gene>
    <name evidence="2" type="ORF">C882_2924</name>
</gene>
<feature type="signal peptide" evidence="1">
    <location>
        <begin position="1"/>
        <end position="21"/>
    </location>
</feature>
<keyword evidence="3" id="KW-1185">Reference proteome</keyword>
<dbReference type="RefSeq" id="WP_009542915.1">
    <property type="nucleotide sequence ID" value="NZ_ANHY01000037.1"/>
</dbReference>
<keyword evidence="1" id="KW-0732">Signal</keyword>
<organism evidence="2 3">
    <name type="scientific">Caenispirillum salinarum AK4</name>
    <dbReference type="NCBI Taxonomy" id="1238182"/>
    <lineage>
        <taxon>Bacteria</taxon>
        <taxon>Pseudomonadati</taxon>
        <taxon>Pseudomonadota</taxon>
        <taxon>Alphaproteobacteria</taxon>
        <taxon>Rhodospirillales</taxon>
        <taxon>Novispirillaceae</taxon>
        <taxon>Caenispirillum</taxon>
    </lineage>
</organism>
<name>K9HBR4_9PROT</name>
<reference evidence="2 3" key="1">
    <citation type="journal article" date="2013" name="Genome Announc.">
        <title>Draft Genome Sequence of an Alphaproteobacterium, Caenispirillum salinarum AK4(T), Isolated from a Solar Saltern.</title>
        <authorList>
            <person name="Khatri I."/>
            <person name="Singh A."/>
            <person name="Korpole S."/>
            <person name="Pinnaka A.K."/>
            <person name="Subramanian S."/>
        </authorList>
    </citation>
    <scope>NUCLEOTIDE SEQUENCE [LARGE SCALE GENOMIC DNA]</scope>
    <source>
        <strain evidence="2 3">AK4</strain>
    </source>
</reference>
<dbReference type="Proteomes" id="UP000009881">
    <property type="component" value="Unassembled WGS sequence"/>
</dbReference>